<name>A0A3P3D351_9RHOB</name>
<dbReference type="PANTHER" id="PTHR11895:SF76">
    <property type="entry name" value="INDOLEACETAMIDE HYDROLASE"/>
    <property type="match status" value="1"/>
</dbReference>
<dbReference type="EC" id="3.5.1.4" evidence="2"/>
<dbReference type="GO" id="GO:0004040">
    <property type="term" value="F:amidase activity"/>
    <property type="evidence" value="ECO:0007669"/>
    <property type="project" value="UniProtKB-EC"/>
</dbReference>
<dbReference type="NCBIfam" id="NF005686">
    <property type="entry name" value="PRK07486.1"/>
    <property type="match status" value="1"/>
</dbReference>
<dbReference type="AlphaFoldDB" id="A0A3P3D351"/>
<sequence length="480" mass="51695">MTAIEVPDLCRLNATELLAMMGRKEVSAAELMAQTLAHIGRVNPAVTAIVSLRGEEALMAEARAADEARARGETCGALHGLPMAVKDLAFTKGLRTTFGSPLFADLVPGTDAIFVERMRREGAIFTAKTNVPEFGYGSNSYNPIFGLTRNAWDPSRVGGGSSGGAGVGLALRMLSVADGSDMGGSLRNPAAWNNVYGFRPSQGRVPSDGLDPFYGQMATDGPMGRSAADLALLLSVQSGYDPRAPLSLDAPVSAAAPEPLDPKGLRFGWLGDYQGQLPFEDGVLELTGAAAALWADAGALVEPVTARYDMAQVWTSWTRLRQQSIGGRHDAQWRDPAQRALLKPEAQWEITQSHQLSGLDLYNAALARGAWYRHLMGLFQQYDFLLLPAAQVFPFAAETPWPKEVAGRKMDSYHRWMEVVAGATLAGCPSVSVPAGFSAEGLPMGLQIMAAPRQDEKLLRAVASWDRICPWLDRLPPMLR</sequence>
<protein>
    <submittedName>
        <fullName evidence="2">Amidase</fullName>
        <ecNumber evidence="2">3.5.1.4</ecNumber>
    </submittedName>
</protein>
<dbReference type="PANTHER" id="PTHR11895">
    <property type="entry name" value="TRANSAMIDASE"/>
    <property type="match status" value="1"/>
</dbReference>
<feature type="domain" description="Amidase" evidence="1">
    <location>
        <begin position="31"/>
        <end position="459"/>
    </location>
</feature>
<comment type="caution">
    <text evidence="2">The sequence shown here is derived from an EMBL/GenBank/DDBJ whole genome shotgun (WGS) entry which is preliminary data.</text>
</comment>
<reference evidence="2 3" key="1">
    <citation type="submission" date="2018-11" db="EMBL/GenBank/DDBJ databases">
        <title>Gemmobacter sp. nov., YIM 102744-1 draft genome.</title>
        <authorList>
            <person name="Li G."/>
            <person name="Jiang Y."/>
        </authorList>
    </citation>
    <scope>NUCLEOTIDE SEQUENCE [LARGE SCALE GENOMIC DNA]</scope>
    <source>
        <strain evidence="2 3">YIM 102744-1</strain>
    </source>
</reference>
<dbReference type="InterPro" id="IPR036928">
    <property type="entry name" value="AS_sf"/>
</dbReference>
<evidence type="ECO:0000313" key="3">
    <source>
        <dbReference type="Proteomes" id="UP000282125"/>
    </source>
</evidence>
<dbReference type="Gene3D" id="3.90.1300.10">
    <property type="entry name" value="Amidase signature (AS) domain"/>
    <property type="match status" value="1"/>
</dbReference>
<dbReference type="OrthoDB" id="9777859at2"/>
<dbReference type="Pfam" id="PF01425">
    <property type="entry name" value="Amidase"/>
    <property type="match status" value="1"/>
</dbReference>
<dbReference type="EMBL" id="RRAZ01000053">
    <property type="protein sequence ID" value="RRH68857.1"/>
    <property type="molecule type" value="Genomic_DNA"/>
</dbReference>
<proteinExistence type="predicted"/>
<gene>
    <name evidence="2" type="ORF">EG244_19130</name>
</gene>
<dbReference type="PROSITE" id="PS00571">
    <property type="entry name" value="AMIDASES"/>
    <property type="match status" value="1"/>
</dbReference>
<dbReference type="SUPFAM" id="SSF75304">
    <property type="entry name" value="Amidase signature (AS) enzymes"/>
    <property type="match status" value="1"/>
</dbReference>
<dbReference type="InterPro" id="IPR000120">
    <property type="entry name" value="Amidase"/>
</dbReference>
<evidence type="ECO:0000313" key="2">
    <source>
        <dbReference type="EMBL" id="RRH68857.1"/>
    </source>
</evidence>
<dbReference type="RefSeq" id="WP_124966760.1">
    <property type="nucleotide sequence ID" value="NZ_RRAZ01000053.1"/>
</dbReference>
<dbReference type="InterPro" id="IPR023631">
    <property type="entry name" value="Amidase_dom"/>
</dbReference>
<evidence type="ECO:0000259" key="1">
    <source>
        <dbReference type="Pfam" id="PF01425"/>
    </source>
</evidence>
<dbReference type="InterPro" id="IPR020556">
    <property type="entry name" value="Amidase_CS"/>
</dbReference>
<organism evidence="2 3">
    <name type="scientific">Falsigemmobacter faecalis</name>
    <dbReference type="NCBI Taxonomy" id="2488730"/>
    <lineage>
        <taxon>Bacteria</taxon>
        <taxon>Pseudomonadati</taxon>
        <taxon>Pseudomonadota</taxon>
        <taxon>Alphaproteobacteria</taxon>
        <taxon>Rhodobacterales</taxon>
        <taxon>Paracoccaceae</taxon>
        <taxon>Falsigemmobacter</taxon>
    </lineage>
</organism>
<accession>A0A3P3D351</accession>
<keyword evidence="2" id="KW-0378">Hydrolase</keyword>
<keyword evidence="3" id="KW-1185">Reference proteome</keyword>
<dbReference type="Proteomes" id="UP000282125">
    <property type="component" value="Unassembled WGS sequence"/>
</dbReference>